<feature type="transmembrane region" description="Helical" evidence="7">
    <location>
        <begin position="254"/>
        <end position="275"/>
    </location>
</feature>
<keyword evidence="3" id="KW-1003">Cell membrane</keyword>
<gene>
    <name evidence="9" type="ORF">GZH47_19190</name>
</gene>
<evidence type="ECO:0000313" key="10">
    <source>
        <dbReference type="Proteomes" id="UP000479114"/>
    </source>
</evidence>
<proteinExistence type="inferred from homology"/>
<feature type="domain" description="ABC transmembrane type-1" evidence="8">
    <location>
        <begin position="73"/>
        <end position="275"/>
    </location>
</feature>
<keyword evidence="5 7" id="KW-1133">Transmembrane helix</keyword>
<feature type="transmembrane region" description="Helical" evidence="7">
    <location>
        <begin position="153"/>
        <end position="169"/>
    </location>
</feature>
<dbReference type="AlphaFoldDB" id="A0A6C0P2M3"/>
<dbReference type="PROSITE" id="PS50928">
    <property type="entry name" value="ABC_TM1"/>
    <property type="match status" value="1"/>
</dbReference>
<dbReference type="InterPro" id="IPR000515">
    <property type="entry name" value="MetI-like"/>
</dbReference>
<dbReference type="RefSeq" id="WP_162642556.1">
    <property type="nucleotide sequence ID" value="NZ_CP048286.1"/>
</dbReference>
<evidence type="ECO:0000256" key="4">
    <source>
        <dbReference type="ARBA" id="ARBA00022692"/>
    </source>
</evidence>
<dbReference type="Gene3D" id="1.10.3720.10">
    <property type="entry name" value="MetI-like"/>
    <property type="match status" value="1"/>
</dbReference>
<evidence type="ECO:0000256" key="1">
    <source>
        <dbReference type="ARBA" id="ARBA00004651"/>
    </source>
</evidence>
<keyword evidence="6 7" id="KW-0472">Membrane</keyword>
<dbReference type="PANTHER" id="PTHR30465:SF44">
    <property type="entry name" value="ABC-TYPE DIPEPTIDE_OLIGOPEPTIDE TRANSPORT SYSTEM, PERMEASE COMPONENT"/>
    <property type="match status" value="1"/>
</dbReference>
<dbReference type="SUPFAM" id="SSF161098">
    <property type="entry name" value="MetI-like"/>
    <property type="match status" value="1"/>
</dbReference>
<evidence type="ECO:0000256" key="3">
    <source>
        <dbReference type="ARBA" id="ARBA00022475"/>
    </source>
</evidence>
<dbReference type="GO" id="GO:0055085">
    <property type="term" value="P:transmembrane transport"/>
    <property type="evidence" value="ECO:0007669"/>
    <property type="project" value="InterPro"/>
</dbReference>
<dbReference type="KEGG" id="prz:GZH47_19190"/>
<dbReference type="GO" id="GO:0005886">
    <property type="term" value="C:plasma membrane"/>
    <property type="evidence" value="ECO:0007669"/>
    <property type="project" value="UniProtKB-SubCell"/>
</dbReference>
<organism evidence="9 10">
    <name type="scientific">Paenibacillus rhizovicinus</name>
    <dbReference type="NCBI Taxonomy" id="2704463"/>
    <lineage>
        <taxon>Bacteria</taxon>
        <taxon>Bacillati</taxon>
        <taxon>Bacillota</taxon>
        <taxon>Bacilli</taxon>
        <taxon>Bacillales</taxon>
        <taxon>Paenibacillaceae</taxon>
        <taxon>Paenibacillus</taxon>
    </lineage>
</organism>
<evidence type="ECO:0000256" key="6">
    <source>
        <dbReference type="ARBA" id="ARBA00023136"/>
    </source>
</evidence>
<dbReference type="InterPro" id="IPR035906">
    <property type="entry name" value="MetI-like_sf"/>
</dbReference>
<evidence type="ECO:0000256" key="5">
    <source>
        <dbReference type="ARBA" id="ARBA00022989"/>
    </source>
</evidence>
<evidence type="ECO:0000256" key="2">
    <source>
        <dbReference type="ARBA" id="ARBA00022448"/>
    </source>
</evidence>
<comment type="subcellular location">
    <subcellularLocation>
        <location evidence="1 7">Cell membrane</location>
        <topology evidence="1 7">Multi-pass membrane protein</topology>
    </subcellularLocation>
</comment>
<evidence type="ECO:0000259" key="8">
    <source>
        <dbReference type="PROSITE" id="PS50928"/>
    </source>
</evidence>
<reference evidence="9 10" key="1">
    <citation type="submission" date="2020-02" db="EMBL/GenBank/DDBJ databases">
        <title>Paenibacillus sp. nov., isolated from rhizosphere soil of tomato.</title>
        <authorList>
            <person name="Weon H.-Y."/>
            <person name="Lee S.A."/>
        </authorList>
    </citation>
    <scope>NUCLEOTIDE SEQUENCE [LARGE SCALE GENOMIC DNA]</scope>
    <source>
        <strain evidence="9 10">14171R-81</strain>
    </source>
</reference>
<protein>
    <submittedName>
        <fullName evidence="9">ABC transporter permease subunit</fullName>
    </submittedName>
</protein>
<dbReference type="CDD" id="cd06261">
    <property type="entry name" value="TM_PBP2"/>
    <property type="match status" value="1"/>
</dbReference>
<accession>A0A6C0P2M3</accession>
<keyword evidence="10" id="KW-1185">Reference proteome</keyword>
<comment type="similarity">
    <text evidence="7">Belongs to the binding-protein-dependent transport system permease family.</text>
</comment>
<feature type="transmembrane region" description="Helical" evidence="7">
    <location>
        <begin position="218"/>
        <end position="234"/>
    </location>
</feature>
<name>A0A6C0P2M3_9BACL</name>
<keyword evidence="2 7" id="KW-0813">Transport</keyword>
<feature type="transmembrane region" description="Helical" evidence="7">
    <location>
        <begin position="77"/>
        <end position="100"/>
    </location>
</feature>
<evidence type="ECO:0000256" key="7">
    <source>
        <dbReference type="RuleBase" id="RU363032"/>
    </source>
</evidence>
<sequence>MLVVPGFLLSILLFALAPAVLQADLRDGTLHFHWANGISSIRNYLQGIFSGESFHFLAGRTEHSFWEQIGAYFKVSFFYTVIGGVVGLTGGMFLGVYFAISRYRWMRRILELTSILPDFVIVLLLQFLVVYFASVTGVAVFQVASVSTDDPAIALPLISTILIPSNYMIRNVALQMNNAFAEDYITFARARGLGKSYIVFFHALPNVLPFIKADLHKFMGILFGNLFIFEYLYNLNGVTLFVFSNAFDYSGYQYSFVVNGLFTLSALYFIVYALLRAAIFGWEKVIVR</sequence>
<dbReference type="Proteomes" id="UP000479114">
    <property type="component" value="Chromosome"/>
</dbReference>
<dbReference type="Pfam" id="PF00528">
    <property type="entry name" value="BPD_transp_1"/>
    <property type="match status" value="1"/>
</dbReference>
<keyword evidence="4 7" id="KW-0812">Transmembrane</keyword>
<evidence type="ECO:0000313" key="9">
    <source>
        <dbReference type="EMBL" id="QHW32719.1"/>
    </source>
</evidence>
<dbReference type="PANTHER" id="PTHR30465">
    <property type="entry name" value="INNER MEMBRANE ABC TRANSPORTER"/>
    <property type="match status" value="1"/>
</dbReference>
<feature type="transmembrane region" description="Helical" evidence="7">
    <location>
        <begin position="120"/>
        <end position="141"/>
    </location>
</feature>
<dbReference type="EMBL" id="CP048286">
    <property type="protein sequence ID" value="QHW32719.1"/>
    <property type="molecule type" value="Genomic_DNA"/>
</dbReference>